<sequence>MNRVRVSNGKETMVVQKAMIPAGFQVVEEYKEPETVDLAEQTNSQLKKLKKDELTKYLNDNNVEYNKDATKDDLIAAIKSEPEQYAAE</sequence>
<evidence type="ECO:0008006" key="3">
    <source>
        <dbReference type="Google" id="ProtNLM"/>
    </source>
</evidence>
<reference evidence="1 2" key="1">
    <citation type="submission" date="2017-07" db="EMBL/GenBank/DDBJ databases">
        <title>Isolation and whole genome analysis of endospore-forming bacteria from heroin.</title>
        <authorList>
            <person name="Kalinowski J."/>
            <person name="Ahrens B."/>
            <person name="Al-Dilaimi A."/>
            <person name="Winkler A."/>
            <person name="Wibberg D."/>
            <person name="Schleenbecker U."/>
            <person name="Ruckert C."/>
            <person name="Wolfel R."/>
            <person name="Grass G."/>
        </authorList>
    </citation>
    <scope>NUCLEOTIDE SEQUENCE [LARGE SCALE GENOMIC DNA]</scope>
    <source>
        <strain evidence="1 2">7517-1</strain>
    </source>
</reference>
<gene>
    <name evidence="1" type="ORF">CHH48_05580</name>
</gene>
<dbReference type="Gene3D" id="1.10.720.10">
    <property type="match status" value="1"/>
</dbReference>
<comment type="caution">
    <text evidence="1">The sequence shown here is derived from an EMBL/GenBank/DDBJ whole genome shotgun (WGS) entry which is preliminary data.</text>
</comment>
<protein>
    <recommendedName>
        <fullName evidence="3">HeH/LEM domain-containing protein</fullName>
    </recommendedName>
</protein>
<name>A0ABX4H0U0_9BACI</name>
<organism evidence="1 2">
    <name type="scientific">Terribacillus saccharophilus</name>
    <dbReference type="NCBI Taxonomy" id="361277"/>
    <lineage>
        <taxon>Bacteria</taxon>
        <taxon>Bacillati</taxon>
        <taxon>Bacillota</taxon>
        <taxon>Bacilli</taxon>
        <taxon>Bacillales</taxon>
        <taxon>Bacillaceae</taxon>
        <taxon>Terribacillus</taxon>
    </lineage>
</organism>
<dbReference type="Proteomes" id="UP000216852">
    <property type="component" value="Unassembled WGS sequence"/>
</dbReference>
<dbReference type="EMBL" id="NPBJ01000010">
    <property type="protein sequence ID" value="PAE00747.1"/>
    <property type="molecule type" value="Genomic_DNA"/>
</dbReference>
<accession>A0ABX4H0U0</accession>
<proteinExistence type="predicted"/>
<dbReference type="RefSeq" id="WP_095220245.1">
    <property type="nucleotide sequence ID" value="NZ_NPBJ01000010.1"/>
</dbReference>
<evidence type="ECO:0000313" key="2">
    <source>
        <dbReference type="Proteomes" id="UP000216852"/>
    </source>
</evidence>
<evidence type="ECO:0000313" key="1">
    <source>
        <dbReference type="EMBL" id="PAE00747.1"/>
    </source>
</evidence>
<keyword evidence="2" id="KW-1185">Reference proteome</keyword>